<dbReference type="PANTHER" id="PTHR43248:SF2">
    <property type="entry name" value="PROLYL AMINOPEPTIDASE"/>
    <property type="match status" value="1"/>
</dbReference>
<evidence type="ECO:0000313" key="4">
    <source>
        <dbReference type="EMBL" id="PWW74197.1"/>
    </source>
</evidence>
<dbReference type="SUPFAM" id="SSF53474">
    <property type="entry name" value="alpha/beta-Hydrolases"/>
    <property type="match status" value="1"/>
</dbReference>
<keyword evidence="2 4" id="KW-0378">Hydrolase</keyword>
<dbReference type="EMBL" id="PYWC01000065">
    <property type="protein sequence ID" value="PWW74197.1"/>
    <property type="molecule type" value="Genomic_DNA"/>
</dbReference>
<evidence type="ECO:0000256" key="2">
    <source>
        <dbReference type="ARBA" id="ARBA00022801"/>
    </source>
</evidence>
<dbReference type="Proteomes" id="UP000246991">
    <property type="component" value="Unassembled WGS sequence"/>
</dbReference>
<feature type="domain" description="AB hydrolase-1" evidence="3">
    <location>
        <begin position="83"/>
        <end position="229"/>
    </location>
</feature>
<name>A0A317SKB7_9PEZI</name>
<gene>
    <name evidence="4" type="ORF">C7212DRAFT_212512</name>
</gene>
<dbReference type="OrthoDB" id="1898734at2759"/>
<dbReference type="GO" id="GO:0006508">
    <property type="term" value="P:proteolysis"/>
    <property type="evidence" value="ECO:0007669"/>
    <property type="project" value="InterPro"/>
</dbReference>
<dbReference type="InterPro" id="IPR051601">
    <property type="entry name" value="Serine_prot/Carboxylest_S33"/>
</dbReference>
<accession>A0A317SKB7</accession>
<protein>
    <submittedName>
        <fullName evidence="4">Alpha/beta-hydrolase</fullName>
    </submittedName>
</protein>
<dbReference type="STRING" id="42249.A0A317SKB7"/>
<keyword evidence="5" id="KW-1185">Reference proteome</keyword>
<evidence type="ECO:0000259" key="3">
    <source>
        <dbReference type="Pfam" id="PF00561"/>
    </source>
</evidence>
<dbReference type="AlphaFoldDB" id="A0A317SKB7"/>
<dbReference type="PANTHER" id="PTHR43248">
    <property type="entry name" value="2-SUCCINYL-6-HYDROXY-2,4-CYCLOHEXADIENE-1-CARBOXYLATE SYNTHASE"/>
    <property type="match status" value="1"/>
</dbReference>
<dbReference type="GO" id="GO:0008233">
    <property type="term" value="F:peptidase activity"/>
    <property type="evidence" value="ECO:0007669"/>
    <property type="project" value="InterPro"/>
</dbReference>
<dbReference type="Pfam" id="PF00561">
    <property type="entry name" value="Abhydrolase_1"/>
    <property type="match status" value="1"/>
</dbReference>
<evidence type="ECO:0000256" key="1">
    <source>
        <dbReference type="ARBA" id="ARBA00010088"/>
    </source>
</evidence>
<evidence type="ECO:0000313" key="5">
    <source>
        <dbReference type="Proteomes" id="UP000246991"/>
    </source>
</evidence>
<dbReference type="InterPro" id="IPR000073">
    <property type="entry name" value="AB_hydrolase_1"/>
</dbReference>
<dbReference type="InterPro" id="IPR002410">
    <property type="entry name" value="Peptidase_S33"/>
</dbReference>
<comment type="caution">
    <text evidence="4">The sequence shown here is derived from an EMBL/GenBank/DDBJ whole genome shotgun (WGS) entry which is preliminary data.</text>
</comment>
<dbReference type="InterPro" id="IPR029058">
    <property type="entry name" value="AB_hydrolase_fold"/>
</dbReference>
<sequence length="460" mass="51870">MQKIPPATLLECEEYTITGGIRIVDRWFRTALDYSNPGAGEIALFARNAMPGKKGNAECGAGLPFFLYLQAGGPGFECGPPENHPLTNFLFDKGFQVLYLDQRGTGMSTPISPRMLQGDGGKERSVEEQAEYVKLFRADNIVRDCEAVRHALLGRKEKEEDRKWGVIGQSFGGFCAVTYLSFYPEGLREVFTTGGMPPLVNSPDEVYKALWEKVKLRNQVYYKKYPLDVGRVKNILKYLAKEDVRVPNGGRLTPRRFLGLGLSFGGHGGIDGVHNLVQRAHTDIKVLGHLSYKVLQSIQGSQCFDGNVLYALVHEPIYCQHRSANWSALRTKPDDQEFNLEQSLDKEGQPVYFTGEMIFPWTFEDYAEVSKLEFVARILAEDAEWPSLYCENALAKNEVPVYAATYMEDMYVDYTHARRTAGKIRGAKEFVTNTLMHNAVRARNETVMGELWRLRSGEVD</sequence>
<proteinExistence type="inferred from homology"/>
<dbReference type="PRINTS" id="PR00793">
    <property type="entry name" value="PROAMNOPTASE"/>
</dbReference>
<dbReference type="Gene3D" id="3.40.50.1820">
    <property type="entry name" value="alpha/beta hydrolase"/>
    <property type="match status" value="1"/>
</dbReference>
<comment type="similarity">
    <text evidence="1">Belongs to the peptidase S33 family.</text>
</comment>
<reference evidence="4 5" key="1">
    <citation type="submission" date="2018-03" db="EMBL/GenBank/DDBJ databases">
        <title>Genomes of Pezizomycetes fungi and the evolution of truffles.</title>
        <authorList>
            <person name="Murat C."/>
            <person name="Payen T."/>
            <person name="Noel B."/>
            <person name="Kuo A."/>
            <person name="Martin F.M."/>
        </authorList>
    </citation>
    <scope>NUCLEOTIDE SEQUENCE [LARGE SCALE GENOMIC DNA]</scope>
    <source>
        <strain evidence="4">091103-1</strain>
    </source>
</reference>
<organism evidence="4 5">
    <name type="scientific">Tuber magnatum</name>
    <name type="common">white Piedmont truffle</name>
    <dbReference type="NCBI Taxonomy" id="42249"/>
    <lineage>
        <taxon>Eukaryota</taxon>
        <taxon>Fungi</taxon>
        <taxon>Dikarya</taxon>
        <taxon>Ascomycota</taxon>
        <taxon>Pezizomycotina</taxon>
        <taxon>Pezizomycetes</taxon>
        <taxon>Pezizales</taxon>
        <taxon>Tuberaceae</taxon>
        <taxon>Tuber</taxon>
    </lineage>
</organism>